<dbReference type="KEGG" id="azc:AZC_0335"/>
<keyword evidence="1" id="KW-0732">Signal</keyword>
<dbReference type="GO" id="GO:0005576">
    <property type="term" value="C:extracellular region"/>
    <property type="evidence" value="ECO:0007669"/>
    <property type="project" value="TreeGrafter"/>
</dbReference>
<evidence type="ECO:0000313" key="3">
    <source>
        <dbReference type="EMBL" id="BAF86333.1"/>
    </source>
</evidence>
<gene>
    <name evidence="3" type="ordered locus">AZC_0335</name>
</gene>
<feature type="domain" description="Lysozyme inhibitor LprI-like N-terminal" evidence="2">
    <location>
        <begin position="34"/>
        <end position="116"/>
    </location>
</feature>
<evidence type="ECO:0000259" key="2">
    <source>
        <dbReference type="Pfam" id="PF07007"/>
    </source>
</evidence>
<keyword evidence="4" id="KW-1185">Reference proteome</keyword>
<protein>
    <recommendedName>
        <fullName evidence="2">Lysozyme inhibitor LprI-like N-terminal domain-containing protein</fullName>
    </recommendedName>
</protein>
<reference evidence="3 4" key="6">
    <citation type="journal article" date="2011" name="Appl. Environ. Microbiol.">
        <title>Involvement of the azorhizobial chromosome partition gene (parA) in the onset of bacteroid differentiation during Sesbania rostrata stem nodule development.</title>
        <authorList>
            <person name="Liu CT."/>
            <person name="Lee KB."/>
            <person name="Wang YS."/>
            <person name="Peng MH."/>
            <person name="Lee KT."/>
            <person name="Suzuki S."/>
            <person name="Suzuki T."/>
            <person name="Oyaizu H."/>
        </authorList>
    </citation>
    <scope>NUCLEOTIDE SEQUENCE [LARGE SCALE GENOMIC DNA]</scope>
    <source>
        <strain evidence="4">ATCC 43989 / DSM 5975 / JCM 20966 / LMG 6465 / NBRC 14845 / NCIMB 13405 / ORS 571</strain>
    </source>
</reference>
<dbReference type="EMBL" id="AP009384">
    <property type="protein sequence ID" value="BAF86333.1"/>
    <property type="molecule type" value="Genomic_DNA"/>
</dbReference>
<dbReference type="STRING" id="438753.AZC_0335"/>
<accession>A8IJN9</accession>
<reference evidence="3 4" key="3">
    <citation type="journal article" date="2008" name="BMC Genomics">
        <title>The genome of the versatile nitrogen fixer Azorhizobium caulinodans ORS571.</title>
        <authorList>
            <person name="Lee KB."/>
            <person name="Backer P.D."/>
            <person name="Aono T."/>
            <person name="Liu CT."/>
            <person name="Suzuki S."/>
            <person name="Suzuki T."/>
            <person name="Kaneko T."/>
            <person name="Yamada M."/>
            <person name="Tabata S."/>
            <person name="Kupfer D.M."/>
            <person name="Najar F.Z."/>
            <person name="Wiley G.B."/>
            <person name="Roe B."/>
            <person name="Binnewies T.T."/>
            <person name="Ussery D.W."/>
            <person name="D'Haeze W."/>
            <person name="Herder J.D."/>
            <person name="Gevers D."/>
            <person name="Vereecke D."/>
            <person name="Holsters M."/>
            <person name="Oyaizu H."/>
        </authorList>
    </citation>
    <scope>NUCLEOTIDE SEQUENCE [LARGE SCALE GENOMIC DNA]</scope>
    <source>
        <strain evidence="4">ATCC 43989 / DSM 5975 / JCM 20966 / LMG 6465 / NBRC 14845 / NCIMB 13405 / ORS 571</strain>
    </source>
</reference>
<dbReference type="Proteomes" id="UP000000270">
    <property type="component" value="Chromosome"/>
</dbReference>
<reference evidence="4" key="2">
    <citation type="submission" date="2007-04" db="EMBL/GenBank/DDBJ databases">
        <title>Complete genome sequence of the nitrogen-fixing bacterium Azorhizobium caulinodans ORS571.</title>
        <authorList>
            <person name="Lee K.B."/>
            <person name="Backer P.D."/>
            <person name="Aono T."/>
            <person name="Liu C.T."/>
            <person name="Suzuki S."/>
            <person name="Suzuki T."/>
            <person name="Kaneko T."/>
            <person name="Yamada M."/>
            <person name="Tabata S."/>
            <person name="Kupfer D.M."/>
            <person name="Najar F.Z."/>
            <person name="Wiley G.B."/>
            <person name="Roe B."/>
            <person name="Binnewies T."/>
            <person name="Ussery D."/>
            <person name="Vereecke D."/>
            <person name="Gevers D."/>
            <person name="Holsters M."/>
            <person name="Oyaizu H."/>
        </authorList>
    </citation>
    <scope>NUCLEOTIDE SEQUENCE [LARGE SCALE GENOMIC DNA]</scope>
    <source>
        <strain evidence="4">ATCC 43989 / DSM 5975 / JCM 20966 / LMG 6465 / NBRC 14845 / NCIMB 13405 / ORS 571</strain>
    </source>
</reference>
<dbReference type="AlphaFoldDB" id="A8IJN9"/>
<reference evidence="3 4" key="5">
    <citation type="journal article" date="2010" name="Appl. Environ. Microbiol.">
        <title>phrR-like gene praR of Azorhizobium caulinodans ORS571 is essential for symbiosis with Sesbania rostrata and is involved in expression of reb genes.</title>
        <authorList>
            <person name="Akiba N."/>
            <person name="Aono T."/>
            <person name="Toyazaki H."/>
            <person name="Sato S."/>
            <person name="Oyaizu H."/>
        </authorList>
    </citation>
    <scope>NUCLEOTIDE SEQUENCE [LARGE SCALE GENOMIC DNA]</scope>
    <source>
        <strain evidence="4">ATCC 43989 / DSM 5975 / JCM 20966 / LMG 6465 / NBRC 14845 / NCIMB 13405 / ORS 571</strain>
    </source>
</reference>
<organism evidence="3 4">
    <name type="scientific">Azorhizobium caulinodans (strain ATCC 43989 / DSM 5975 / JCM 20966 / LMG 6465 / NBRC 14845 / NCIMB 13405 / ORS 571)</name>
    <dbReference type="NCBI Taxonomy" id="438753"/>
    <lineage>
        <taxon>Bacteria</taxon>
        <taxon>Pseudomonadati</taxon>
        <taxon>Pseudomonadota</taxon>
        <taxon>Alphaproteobacteria</taxon>
        <taxon>Hyphomicrobiales</taxon>
        <taxon>Xanthobacteraceae</taxon>
        <taxon>Azorhizobium</taxon>
    </lineage>
</organism>
<dbReference type="InterPro" id="IPR009739">
    <property type="entry name" value="LprI-like_N"/>
</dbReference>
<feature type="chain" id="PRO_5002724537" description="Lysozyme inhibitor LprI-like N-terminal domain-containing protein" evidence="1">
    <location>
        <begin position="26"/>
        <end position="236"/>
    </location>
</feature>
<name>A8IJN9_AZOC5</name>
<dbReference type="PANTHER" id="PTHR37549:SF1">
    <property type="entry name" value="LIPOPROTEIN LPRI"/>
    <property type="match status" value="1"/>
</dbReference>
<dbReference type="Pfam" id="PF07007">
    <property type="entry name" value="LprI"/>
    <property type="match status" value="1"/>
</dbReference>
<evidence type="ECO:0000256" key="1">
    <source>
        <dbReference type="SAM" id="SignalP"/>
    </source>
</evidence>
<dbReference type="eggNOG" id="COG4461">
    <property type="taxonomic scope" value="Bacteria"/>
</dbReference>
<dbReference type="Gene3D" id="1.20.1270.180">
    <property type="match status" value="1"/>
</dbReference>
<dbReference type="PANTHER" id="PTHR37549">
    <property type="entry name" value="LIPOPROTEIN LPRI"/>
    <property type="match status" value="1"/>
</dbReference>
<feature type="signal peptide" evidence="1">
    <location>
        <begin position="1"/>
        <end position="25"/>
    </location>
</feature>
<dbReference type="InterPro" id="IPR052755">
    <property type="entry name" value="Lysozyme_Inhibitor_LprI"/>
</dbReference>
<sequence>MCQRGAGMALLLLCAAAAGTIPARAASDGPSFDCRAARSKIEKAICADPALSALDRRIAAAYQKLLAALDAPGRTALRMDQRTFLEARDIQARRSDYDLKADLTGRAAFLESIEPVPRAGFAGTWTNVYGDVSGSTAGSGFKVEISTVQPYPSYPTCTLSASGAVSGNTLLVGGSEEERKDNDGWTVKLTREGATLSAELQRPREAEFGSPPFCGFRSTIDGSFFATRQPSGNPAR</sequence>
<reference evidence="3 4" key="4">
    <citation type="journal article" date="2009" name="Appl. Environ. Microbiol.">
        <title>Comparative genome-wide transcriptional profiling of Azorhizobium caulinodans ORS571 grown under free-living and symbiotic conditions.</title>
        <authorList>
            <person name="Tsukada S."/>
            <person name="Aono T."/>
            <person name="Akiba N."/>
            <person name="Lee KB."/>
            <person name="Liu CT."/>
            <person name="Toyazaki H."/>
            <person name="Oyaizu H."/>
        </authorList>
    </citation>
    <scope>NUCLEOTIDE SEQUENCE [LARGE SCALE GENOMIC DNA]</scope>
    <source>
        <strain evidence="4">ATCC 43989 / DSM 5975 / JCM 20966 / LMG 6465 / NBRC 14845 / NCIMB 13405 / ORS 571</strain>
    </source>
</reference>
<evidence type="ECO:0000313" key="4">
    <source>
        <dbReference type="Proteomes" id="UP000000270"/>
    </source>
</evidence>
<reference evidence="3 4" key="1">
    <citation type="journal article" date="2007" name="Appl. Environ. Microbiol.">
        <title>Rhizobial factors required for stem nodule maturation and maintenance in Sesbania rostrata-Azorhizobium caulinodans ORS571 symbiosis.</title>
        <authorList>
            <person name="Suzuki S."/>
            <person name="Aono T."/>
            <person name="Lee KB."/>
            <person name="Suzuki T."/>
            <person name="Liu CT."/>
            <person name="Miwa H."/>
            <person name="Wakao S."/>
            <person name="Iki T."/>
            <person name="Oyaizu H."/>
        </authorList>
    </citation>
    <scope>NUCLEOTIDE SEQUENCE [LARGE SCALE GENOMIC DNA]</scope>
    <source>
        <strain evidence="4">ATCC 43989 / DSM 5975 / JCM 20966 / LMG 6465 / NBRC 14845 / NCIMB 13405 / ORS 571</strain>
    </source>
</reference>
<dbReference type="HOGENOM" id="CLU_105485_0_0_5"/>
<proteinExistence type="predicted"/>